<proteinExistence type="predicted"/>
<keyword evidence="1" id="KW-0808">Transferase</keyword>
<dbReference type="Pfam" id="PF02709">
    <property type="entry name" value="Glyco_transf_7C"/>
    <property type="match status" value="1"/>
</dbReference>
<organism evidence="4 5">
    <name type="scientific">Emticicia aquatilis</name>
    <dbReference type="NCBI Taxonomy" id="1537369"/>
    <lineage>
        <taxon>Bacteria</taxon>
        <taxon>Pseudomonadati</taxon>
        <taxon>Bacteroidota</taxon>
        <taxon>Cytophagia</taxon>
        <taxon>Cytophagales</taxon>
        <taxon>Leadbetterellaceae</taxon>
        <taxon>Emticicia</taxon>
    </lineage>
</organism>
<dbReference type="Proteomes" id="UP000609064">
    <property type="component" value="Unassembled WGS sequence"/>
</dbReference>
<evidence type="ECO:0000313" key="4">
    <source>
        <dbReference type="EMBL" id="GGD47399.1"/>
    </source>
</evidence>
<dbReference type="AlphaFoldDB" id="A0A916YJ44"/>
<dbReference type="InterPro" id="IPR001173">
    <property type="entry name" value="Glyco_trans_2-like"/>
</dbReference>
<name>A0A916YJ44_9BACT</name>
<gene>
    <name evidence="4" type="ORF">GCM10011514_09240</name>
</gene>
<evidence type="ECO:0000256" key="1">
    <source>
        <dbReference type="ARBA" id="ARBA00022679"/>
    </source>
</evidence>
<feature type="domain" description="Glycosyltransferase 2-like" evidence="2">
    <location>
        <begin position="8"/>
        <end position="103"/>
    </location>
</feature>
<dbReference type="EMBL" id="BMKK01000002">
    <property type="protein sequence ID" value="GGD47399.1"/>
    <property type="molecule type" value="Genomic_DNA"/>
</dbReference>
<evidence type="ECO:0000313" key="5">
    <source>
        <dbReference type="Proteomes" id="UP000609064"/>
    </source>
</evidence>
<dbReference type="Gene3D" id="3.90.550.10">
    <property type="entry name" value="Spore Coat Polysaccharide Biosynthesis Protein SpsA, Chain A"/>
    <property type="match status" value="1"/>
</dbReference>
<dbReference type="CDD" id="cd00761">
    <property type="entry name" value="Glyco_tranf_GTA_type"/>
    <property type="match status" value="1"/>
</dbReference>
<feature type="domain" description="Galactosyltransferase C-terminal" evidence="3">
    <location>
        <begin position="110"/>
        <end position="163"/>
    </location>
</feature>
<dbReference type="InterPro" id="IPR029044">
    <property type="entry name" value="Nucleotide-diphossugar_trans"/>
</dbReference>
<reference evidence="4" key="2">
    <citation type="submission" date="2020-09" db="EMBL/GenBank/DDBJ databases">
        <authorList>
            <person name="Sun Q."/>
            <person name="Zhou Y."/>
        </authorList>
    </citation>
    <scope>NUCLEOTIDE SEQUENCE</scope>
    <source>
        <strain evidence="4">CGMCC 1.15958</strain>
    </source>
</reference>
<dbReference type="SUPFAM" id="SSF53448">
    <property type="entry name" value="Nucleotide-diphospho-sugar transferases"/>
    <property type="match status" value="1"/>
</dbReference>
<dbReference type="GO" id="GO:0016740">
    <property type="term" value="F:transferase activity"/>
    <property type="evidence" value="ECO:0007669"/>
    <property type="project" value="UniProtKB-KW"/>
</dbReference>
<comment type="caution">
    <text evidence="4">The sequence shown here is derived from an EMBL/GenBank/DDBJ whole genome shotgun (WGS) entry which is preliminary data.</text>
</comment>
<sequence length="311" mass="36006">MNLADNIATENIEFVILDYNSTDGLEDWVQQNFDQFCGKVAYFRTTQPTFYNRSHSRNMAFRLASGNIVCNLDADNYAGKGFAEYLTAMFQQHNSIFIAPQNNNLSDTFGKISTTKSDFLQIRGYDEAIKGYGFEDNDLKNRLTNLGRTEATFNDTEFLKAITHTEEERIKNEFIYNHLQAIFVENLSYWQSKLTILYKDNTYESAQIIDSMYSNPSIEIETIRPLEFLNRYYILEDSIEKGLFNEDLVANATVVTKQETLISTINFYSQLSNKLRFMDNFHNKRTTVNDESFGSGIVYKNFDYTNPIILA</sequence>
<keyword evidence="5" id="KW-1185">Reference proteome</keyword>
<evidence type="ECO:0000259" key="3">
    <source>
        <dbReference type="Pfam" id="PF02709"/>
    </source>
</evidence>
<dbReference type="InterPro" id="IPR027791">
    <property type="entry name" value="Galactosyl_T_C"/>
</dbReference>
<reference evidence="4" key="1">
    <citation type="journal article" date="2014" name="Int. J. Syst. Evol. Microbiol.">
        <title>Complete genome sequence of Corynebacterium casei LMG S-19264T (=DSM 44701T), isolated from a smear-ripened cheese.</title>
        <authorList>
            <consortium name="US DOE Joint Genome Institute (JGI-PGF)"/>
            <person name="Walter F."/>
            <person name="Albersmeier A."/>
            <person name="Kalinowski J."/>
            <person name="Ruckert C."/>
        </authorList>
    </citation>
    <scope>NUCLEOTIDE SEQUENCE</scope>
    <source>
        <strain evidence="4">CGMCC 1.15958</strain>
    </source>
</reference>
<protein>
    <recommendedName>
        <fullName evidence="6">Glycosyltransferase</fullName>
    </recommendedName>
</protein>
<dbReference type="Pfam" id="PF00535">
    <property type="entry name" value="Glycos_transf_2"/>
    <property type="match status" value="1"/>
</dbReference>
<evidence type="ECO:0000259" key="2">
    <source>
        <dbReference type="Pfam" id="PF00535"/>
    </source>
</evidence>
<accession>A0A916YJ44</accession>
<evidence type="ECO:0008006" key="6">
    <source>
        <dbReference type="Google" id="ProtNLM"/>
    </source>
</evidence>